<dbReference type="InParanoid" id="A0A286UDW1"/>
<keyword evidence="3" id="KW-1185">Reference proteome</keyword>
<dbReference type="Proteomes" id="UP000217199">
    <property type="component" value="Unassembled WGS sequence"/>
</dbReference>
<evidence type="ECO:0000256" key="1">
    <source>
        <dbReference type="SAM" id="MobiDB-lite"/>
    </source>
</evidence>
<protein>
    <submittedName>
        <fullName evidence="2">Uncharacterized protein</fullName>
    </submittedName>
</protein>
<evidence type="ECO:0000313" key="2">
    <source>
        <dbReference type="EMBL" id="PAV17786.1"/>
    </source>
</evidence>
<dbReference type="EMBL" id="NBII01000006">
    <property type="protein sequence ID" value="PAV17786.1"/>
    <property type="molecule type" value="Genomic_DNA"/>
</dbReference>
<comment type="caution">
    <text evidence="2">The sequence shown here is derived from an EMBL/GenBank/DDBJ whole genome shotgun (WGS) entry which is preliminary data.</text>
</comment>
<sequence length="79" mass="9109">MGNGASLLTQRTQNVSTCASNRKMHLLMTNIHKRPRTDAQQEMCLKHGWDANRRVRASPLSHSRHHLDSTVFRKSHHVK</sequence>
<name>A0A286UDW1_9AGAM</name>
<accession>A0A286UDW1</accession>
<reference evidence="2 3" key="1">
    <citation type="journal article" date="2017" name="Mol. Ecol.">
        <title>Comparative and population genomic landscape of Phellinus noxius: A hypervariable fungus causing root rot in trees.</title>
        <authorList>
            <person name="Chung C.L."/>
            <person name="Lee T.J."/>
            <person name="Akiba M."/>
            <person name="Lee H.H."/>
            <person name="Kuo T.H."/>
            <person name="Liu D."/>
            <person name="Ke H.M."/>
            <person name="Yokoi T."/>
            <person name="Roa M.B."/>
            <person name="Lu M.J."/>
            <person name="Chang Y.Y."/>
            <person name="Ann P.J."/>
            <person name="Tsai J.N."/>
            <person name="Chen C.Y."/>
            <person name="Tzean S.S."/>
            <person name="Ota Y."/>
            <person name="Hattori T."/>
            <person name="Sahashi N."/>
            <person name="Liou R.F."/>
            <person name="Kikuchi T."/>
            <person name="Tsai I.J."/>
        </authorList>
    </citation>
    <scope>NUCLEOTIDE SEQUENCE [LARGE SCALE GENOMIC DNA]</scope>
    <source>
        <strain evidence="2 3">FFPRI411160</strain>
    </source>
</reference>
<evidence type="ECO:0000313" key="3">
    <source>
        <dbReference type="Proteomes" id="UP000217199"/>
    </source>
</evidence>
<proteinExistence type="predicted"/>
<organism evidence="2 3">
    <name type="scientific">Pyrrhoderma noxium</name>
    <dbReference type="NCBI Taxonomy" id="2282107"/>
    <lineage>
        <taxon>Eukaryota</taxon>
        <taxon>Fungi</taxon>
        <taxon>Dikarya</taxon>
        <taxon>Basidiomycota</taxon>
        <taxon>Agaricomycotina</taxon>
        <taxon>Agaricomycetes</taxon>
        <taxon>Hymenochaetales</taxon>
        <taxon>Hymenochaetaceae</taxon>
        <taxon>Pyrrhoderma</taxon>
    </lineage>
</organism>
<feature type="region of interest" description="Disordered" evidence="1">
    <location>
        <begin position="57"/>
        <end position="79"/>
    </location>
</feature>
<dbReference type="AlphaFoldDB" id="A0A286UDW1"/>
<gene>
    <name evidence="2" type="ORF">PNOK_0627200</name>
</gene>